<dbReference type="InterPro" id="IPR017944">
    <property type="entry name" value="KaiA/RbsU_helical_domain_sf"/>
</dbReference>
<evidence type="ECO:0000259" key="2">
    <source>
        <dbReference type="PROSITE" id="PS51746"/>
    </source>
</evidence>
<reference evidence="3 4" key="1">
    <citation type="submission" date="2021-01" db="EMBL/GenBank/DDBJ databases">
        <title>Genomic Encyclopedia of Type Strains, Phase IV (KMG-IV): sequencing the most valuable type-strain genomes for metagenomic binning, comparative biology and taxonomic classification.</title>
        <authorList>
            <person name="Goeker M."/>
        </authorList>
    </citation>
    <scope>NUCLEOTIDE SEQUENCE [LARGE SCALE GENOMIC DNA]</scope>
    <source>
        <strain evidence="3 4">DSM 28236</strain>
    </source>
</reference>
<dbReference type="SMART" id="SM00331">
    <property type="entry name" value="PP2C_SIG"/>
    <property type="match status" value="1"/>
</dbReference>
<dbReference type="PANTHER" id="PTHR43156">
    <property type="entry name" value="STAGE II SPORULATION PROTEIN E-RELATED"/>
    <property type="match status" value="1"/>
</dbReference>
<dbReference type="InterPro" id="IPR052016">
    <property type="entry name" value="Bact_Sigma-Reg"/>
</dbReference>
<dbReference type="EMBL" id="JAFBER010000003">
    <property type="protein sequence ID" value="MBM7644678.1"/>
    <property type="molecule type" value="Genomic_DNA"/>
</dbReference>
<dbReference type="InterPro" id="IPR014787">
    <property type="entry name" value="PSer_Pase_RsbU_N"/>
</dbReference>
<comment type="caution">
    <text evidence="3">The sequence shown here is derived from an EMBL/GenBank/DDBJ whole genome shotgun (WGS) entry which is preliminary data.</text>
</comment>
<dbReference type="Proteomes" id="UP000808914">
    <property type="component" value="Unassembled WGS sequence"/>
</dbReference>
<name>A0ABS2PXJ5_9BACL</name>
<evidence type="ECO:0000313" key="3">
    <source>
        <dbReference type="EMBL" id="MBM7644678.1"/>
    </source>
</evidence>
<evidence type="ECO:0000313" key="4">
    <source>
        <dbReference type="Proteomes" id="UP000808914"/>
    </source>
</evidence>
<dbReference type="GO" id="GO:0016787">
    <property type="term" value="F:hydrolase activity"/>
    <property type="evidence" value="ECO:0007669"/>
    <property type="project" value="UniProtKB-KW"/>
</dbReference>
<dbReference type="Pfam" id="PF07228">
    <property type="entry name" value="SpoIIE"/>
    <property type="match status" value="1"/>
</dbReference>
<proteinExistence type="predicted"/>
<dbReference type="PANTHER" id="PTHR43156:SF15">
    <property type="entry name" value="PHOSPHOSERINE PHOSPHATASE RSBU"/>
    <property type="match status" value="1"/>
</dbReference>
<dbReference type="Gene3D" id="1.10.1240.30">
    <property type="entry name" value="KaiA/RbsU domain"/>
    <property type="match status" value="1"/>
</dbReference>
<dbReference type="Gene3D" id="3.60.40.10">
    <property type="entry name" value="PPM-type phosphatase domain"/>
    <property type="match status" value="1"/>
</dbReference>
<dbReference type="InterPro" id="IPR001932">
    <property type="entry name" value="PPM-type_phosphatase-like_dom"/>
</dbReference>
<dbReference type="EC" id="3.1.3.3" evidence="3"/>
<dbReference type="SUPFAM" id="SSF101215">
    <property type="entry name" value="KaiA/RbsU domain"/>
    <property type="match status" value="1"/>
</dbReference>
<dbReference type="InterPro" id="IPR036457">
    <property type="entry name" value="PPM-type-like_dom_sf"/>
</dbReference>
<dbReference type="RefSeq" id="WP_205002624.1">
    <property type="nucleotide sequence ID" value="NZ_JAFBER010000003.1"/>
</dbReference>
<feature type="domain" description="PPM-type phosphatase" evidence="2">
    <location>
        <begin position="122"/>
        <end position="333"/>
    </location>
</feature>
<keyword evidence="4" id="KW-1185">Reference proteome</keyword>
<dbReference type="SUPFAM" id="SSF81606">
    <property type="entry name" value="PP2C-like"/>
    <property type="match status" value="1"/>
</dbReference>
<dbReference type="PROSITE" id="PS51746">
    <property type="entry name" value="PPM_2"/>
    <property type="match status" value="1"/>
</dbReference>
<sequence>MDSQSLYKKYEEILLNYLENRNERALYKAQQFGRKMIEQNISPEEVVSMHVKVLSRTMPNLDKETLDAFDFLLEVMVDYGLAYREHQSLRNKQRQLDSEIEVAANLQQSLLKGDVPDCEFADIGVISQPAKKMSGDYYHFVNDNHNCISVAIADIVGKGIPAAMCMSMIKYTMDSLPEQRMQPGSMLENLNRVVEQNVDPNMFVTMFYGLYDPRVQEFFYSSAGHEPGFFYSAKEDQFTELEAKGLVLGLTRSTKYNEYVKKVHSGDMIVLLTDGVTECRTEKGFIEREEVVSLIRDNMEKPAQEIVDHVFYELEKLQDFDLRDDFTLIVIKF</sequence>
<protein>
    <submittedName>
        <fullName evidence="3">Sigma-B regulation protein RsbU (Phosphoserine phosphatase)</fullName>
        <ecNumber evidence="3">3.1.3.3</ecNumber>
    </submittedName>
</protein>
<evidence type="ECO:0000256" key="1">
    <source>
        <dbReference type="ARBA" id="ARBA00022801"/>
    </source>
</evidence>
<organism evidence="3 4">
    <name type="scientific">Scopulibacillus daqui</name>
    <dbReference type="NCBI Taxonomy" id="1469162"/>
    <lineage>
        <taxon>Bacteria</taxon>
        <taxon>Bacillati</taxon>
        <taxon>Bacillota</taxon>
        <taxon>Bacilli</taxon>
        <taxon>Bacillales</taxon>
        <taxon>Sporolactobacillaceae</taxon>
        <taxon>Scopulibacillus</taxon>
    </lineage>
</organism>
<gene>
    <name evidence="3" type="ORF">JOD45_000871</name>
</gene>
<dbReference type="Pfam" id="PF08673">
    <property type="entry name" value="RsbU_N"/>
    <property type="match status" value="1"/>
</dbReference>
<keyword evidence="1 3" id="KW-0378">Hydrolase</keyword>
<accession>A0ABS2PXJ5</accession>